<organism evidence="2 3">
    <name type="scientific">Paucidesulfovibrio gracilis DSM 16080</name>
    <dbReference type="NCBI Taxonomy" id="1121449"/>
    <lineage>
        <taxon>Bacteria</taxon>
        <taxon>Pseudomonadati</taxon>
        <taxon>Thermodesulfobacteriota</taxon>
        <taxon>Desulfovibrionia</taxon>
        <taxon>Desulfovibrionales</taxon>
        <taxon>Desulfovibrionaceae</taxon>
        <taxon>Paucidesulfovibrio</taxon>
    </lineage>
</organism>
<proteinExistence type="predicted"/>
<dbReference type="RefSeq" id="WP_078717483.1">
    <property type="nucleotide sequence ID" value="NZ_FUYC01000008.1"/>
</dbReference>
<feature type="compositionally biased region" description="Low complexity" evidence="1">
    <location>
        <begin position="80"/>
        <end position="90"/>
    </location>
</feature>
<gene>
    <name evidence="2" type="ORF">SAMN02745704_01924</name>
</gene>
<dbReference type="AlphaFoldDB" id="A0A1T4XAD0"/>
<reference evidence="2 3" key="1">
    <citation type="submission" date="2017-02" db="EMBL/GenBank/DDBJ databases">
        <authorList>
            <person name="Peterson S.W."/>
        </authorList>
    </citation>
    <scope>NUCLEOTIDE SEQUENCE [LARGE SCALE GENOMIC DNA]</scope>
    <source>
        <strain evidence="2 3">DSM 16080</strain>
    </source>
</reference>
<sequence>MGMDQAQLATVLMQTAGQLSGSISGNTDRSEQRQMERQAALREIEARDKAEQEQRRAREDRDQLRKQQRRDQARNRTHWGSSGVVLSSGSPLSVMEGQAADDAMEQAEVLAQGDRAASRELVAGRRAADHYRQRTRTNRSGSLLSGGADLFKWMLPSTRSMNF</sequence>
<evidence type="ECO:0000256" key="1">
    <source>
        <dbReference type="SAM" id="MobiDB-lite"/>
    </source>
</evidence>
<keyword evidence="3" id="KW-1185">Reference proteome</keyword>
<name>A0A1T4XAD0_9BACT</name>
<feature type="region of interest" description="Disordered" evidence="1">
    <location>
        <begin position="19"/>
        <end position="90"/>
    </location>
</feature>
<dbReference type="EMBL" id="FUYC01000008">
    <property type="protein sequence ID" value="SKA85831.1"/>
    <property type="molecule type" value="Genomic_DNA"/>
</dbReference>
<feature type="compositionally biased region" description="Basic and acidic residues" evidence="1">
    <location>
        <begin position="28"/>
        <end position="74"/>
    </location>
</feature>
<evidence type="ECO:0000313" key="3">
    <source>
        <dbReference type="Proteomes" id="UP000190027"/>
    </source>
</evidence>
<accession>A0A1T4XAD0</accession>
<dbReference type="STRING" id="1121449.SAMN02745704_01924"/>
<protein>
    <submittedName>
        <fullName evidence="2">Uncharacterized protein</fullName>
    </submittedName>
</protein>
<evidence type="ECO:0000313" key="2">
    <source>
        <dbReference type="EMBL" id="SKA85831.1"/>
    </source>
</evidence>
<dbReference type="Proteomes" id="UP000190027">
    <property type="component" value="Unassembled WGS sequence"/>
</dbReference>